<sequence length="127" mass="12955">MTLACNAGCVNCSFGIAPSDLTILPVKRVNASKQPAATILDNVPILNVKPFGMCMTPSNPAVASIIASSLGTVTQAPCIPAIVAPWVAGKPNVSIGGTPALNNQSTAFCIWGGIISFIYPGQVTVQT</sequence>
<proteinExistence type="predicted"/>
<organism evidence="1 2">
    <name type="scientific">Candidatus Cytomitobacter primus</name>
    <dbReference type="NCBI Taxonomy" id="2066024"/>
    <lineage>
        <taxon>Bacteria</taxon>
        <taxon>Pseudomonadati</taxon>
        <taxon>Pseudomonadota</taxon>
        <taxon>Alphaproteobacteria</taxon>
        <taxon>Holosporales</taxon>
        <taxon>Holosporaceae</taxon>
        <taxon>Candidatus Cytomitobacter</taxon>
    </lineage>
</organism>
<dbReference type="Proteomes" id="UP000325004">
    <property type="component" value="Chromosome"/>
</dbReference>
<accession>A0A5C0UFC4</accession>
<evidence type="ECO:0000313" key="2">
    <source>
        <dbReference type="Proteomes" id="UP000325004"/>
    </source>
</evidence>
<dbReference type="KEGG" id="cpri:FZC34_02475"/>
<keyword evidence="2" id="KW-1185">Reference proteome</keyword>
<dbReference type="OrthoDB" id="4825649at2"/>
<evidence type="ECO:0000313" key="1">
    <source>
        <dbReference type="EMBL" id="QEK38758.1"/>
    </source>
</evidence>
<dbReference type="AlphaFoldDB" id="A0A5C0UFC4"/>
<dbReference type="RefSeq" id="WP_148971879.1">
    <property type="nucleotide sequence ID" value="NZ_CP043316.1"/>
</dbReference>
<dbReference type="EMBL" id="CP043316">
    <property type="protein sequence ID" value="QEK38758.1"/>
    <property type="molecule type" value="Genomic_DNA"/>
</dbReference>
<reference evidence="1 2" key="1">
    <citation type="submission" date="2019-08" db="EMBL/GenBank/DDBJ databases">
        <title>Highly reduced genomes of protist endosymbionts show evolutionary convergence.</title>
        <authorList>
            <person name="George E."/>
            <person name="Husnik F."/>
            <person name="Tashyreva D."/>
            <person name="Prokopchuk G."/>
            <person name="Horak A."/>
            <person name="Kwong W.K."/>
            <person name="Lukes J."/>
            <person name="Keeling P.J."/>
        </authorList>
    </citation>
    <scope>NUCLEOTIDE SEQUENCE [LARGE SCALE GENOMIC DNA]</scope>
    <source>
        <strain evidence="1">1604LC</strain>
    </source>
</reference>
<dbReference type="Pfam" id="PF14107">
    <property type="entry name" value="DUF4280"/>
    <property type="match status" value="1"/>
</dbReference>
<protein>
    <submittedName>
        <fullName evidence="1">DUF4280 domain-containing protein</fullName>
    </submittedName>
</protein>
<dbReference type="InterPro" id="IPR025460">
    <property type="entry name" value="DUF4280"/>
</dbReference>
<name>A0A5C0UFC4_9PROT</name>
<gene>
    <name evidence="1" type="ORF">FZC34_02475</name>
</gene>